<feature type="transmembrane region" description="Helical" evidence="11">
    <location>
        <begin position="23"/>
        <end position="41"/>
    </location>
</feature>
<keyword evidence="8" id="KW-0675">Receptor</keyword>
<dbReference type="EMBL" id="NPIC01000002">
    <property type="protein sequence ID" value="RDL39384.1"/>
    <property type="molecule type" value="Genomic_DNA"/>
</dbReference>
<feature type="transmembrane region" description="Helical" evidence="11">
    <location>
        <begin position="179"/>
        <end position="208"/>
    </location>
</feature>
<evidence type="ECO:0000256" key="10">
    <source>
        <dbReference type="SAM" id="MobiDB-lite"/>
    </source>
</evidence>
<evidence type="ECO:0000313" key="12">
    <source>
        <dbReference type="EMBL" id="RDL39384.1"/>
    </source>
</evidence>
<feature type="region of interest" description="Disordered" evidence="10">
    <location>
        <begin position="472"/>
        <end position="531"/>
    </location>
</feature>
<dbReference type="PANTHER" id="PTHR28097">
    <property type="entry name" value="PHEROMONE A FACTOR RECEPTOR"/>
    <property type="match status" value="1"/>
</dbReference>
<comment type="similarity">
    <text evidence="2">Belongs to the G-protein coupled receptor 4 family.</text>
</comment>
<comment type="subcellular location">
    <subcellularLocation>
        <location evidence="1">Membrane</location>
        <topology evidence="1">Multi-pass membrane protein</topology>
    </subcellularLocation>
</comment>
<keyword evidence="5 11" id="KW-1133">Transmembrane helix</keyword>
<dbReference type="RefSeq" id="XP_031872040.1">
    <property type="nucleotide sequence ID" value="XM_032012347.1"/>
</dbReference>
<keyword evidence="6" id="KW-0297">G-protein coupled receptor</keyword>
<dbReference type="PANTHER" id="PTHR28097:SF1">
    <property type="entry name" value="PHEROMONE A FACTOR RECEPTOR"/>
    <property type="match status" value="1"/>
</dbReference>
<evidence type="ECO:0000256" key="6">
    <source>
        <dbReference type="ARBA" id="ARBA00023040"/>
    </source>
</evidence>
<dbReference type="CDD" id="cd14966">
    <property type="entry name" value="7tmD_STE3"/>
    <property type="match status" value="1"/>
</dbReference>
<keyword evidence="13" id="KW-1185">Reference proteome</keyword>
<feature type="compositionally biased region" description="Basic residues" evidence="10">
    <location>
        <begin position="478"/>
        <end position="488"/>
    </location>
</feature>
<evidence type="ECO:0000256" key="1">
    <source>
        <dbReference type="ARBA" id="ARBA00004141"/>
    </source>
</evidence>
<dbReference type="Gene3D" id="1.20.1070.10">
    <property type="entry name" value="Rhodopsin 7-helix transmembrane proteins"/>
    <property type="match status" value="1"/>
</dbReference>
<feature type="transmembrane region" description="Helical" evidence="11">
    <location>
        <begin position="290"/>
        <end position="308"/>
    </location>
</feature>
<sequence length="593" mass="66433">MDNSTSSSPTAAMLQMETPANPGNAIALPIFAALSIVAMILPLRDFYRKGNFAACSMIVAVTILNFYTLVNAILWPDDDWEHWWKGEGLCDLEVNTRAMMTTAMYCSMSCFTRNLAGVFNTDNHSFFHSSAMKRRKLMIDIIYCWFLPVLQIALVYTISLGRYSIFPVYGCYNGVDHSWPFVVFYLIPGPIFTLFTAYYAILMIRGLLKYRRNISSALASSGSGMTSRYFVKLSIIALSLLVVYFPVQFYFFYAQLPIPFHAYNFSAIHNPAIWNPVMFFHTWNSPGFQYIGWASISFSFMIFCYFGFNNDAIDTYRSCLAMCGFGMIWPSLKKPRVRPMQGSTERSGFWGRFDLVSKAMKHFDMSRKDSHGTSGTTMVAPSEVTQSCGESQATFPLTHISTTTGESTNAPSFYMHAGADSTPAGPSTLEATPSSSLPLQVPHTIPGSETPPSQPRTKTLFSMFRTNINLPFPPFPNSKHHIPTRHRTSTSSTHSLSPYESNNPDIEAAHHSPTSLNHGLTGTTTNIWSDTQSPCKEMRIVELQNLKKGSRPSRERERRQPSGSQSENCGMRGVVVKKELERRESDAETSSTP</sequence>
<organism evidence="12 13">
    <name type="scientific">Venustampulla echinocandica</name>
    <dbReference type="NCBI Taxonomy" id="2656787"/>
    <lineage>
        <taxon>Eukaryota</taxon>
        <taxon>Fungi</taxon>
        <taxon>Dikarya</taxon>
        <taxon>Ascomycota</taxon>
        <taxon>Pezizomycotina</taxon>
        <taxon>Leotiomycetes</taxon>
        <taxon>Helotiales</taxon>
        <taxon>Pleuroascaceae</taxon>
        <taxon>Venustampulla</taxon>
    </lineage>
</organism>
<feature type="transmembrane region" description="Helical" evidence="11">
    <location>
        <begin position="53"/>
        <end position="74"/>
    </location>
</feature>
<feature type="transmembrane region" description="Helical" evidence="11">
    <location>
        <begin position="137"/>
        <end position="159"/>
    </location>
</feature>
<dbReference type="AlphaFoldDB" id="A0A370TV23"/>
<dbReference type="GO" id="GO:0005886">
    <property type="term" value="C:plasma membrane"/>
    <property type="evidence" value="ECO:0007669"/>
    <property type="project" value="TreeGrafter"/>
</dbReference>
<dbReference type="InterPro" id="IPR001499">
    <property type="entry name" value="GPCR_STE3"/>
</dbReference>
<dbReference type="GeneID" id="43596573"/>
<feature type="compositionally biased region" description="Polar residues" evidence="10">
    <location>
        <begin position="512"/>
        <end position="531"/>
    </location>
</feature>
<dbReference type="PRINTS" id="PR00899">
    <property type="entry name" value="GPCRSTE3"/>
</dbReference>
<evidence type="ECO:0000256" key="7">
    <source>
        <dbReference type="ARBA" id="ARBA00023136"/>
    </source>
</evidence>
<proteinExistence type="inferred from homology"/>
<accession>A0A370TV23</accession>
<dbReference type="Pfam" id="PF02076">
    <property type="entry name" value="STE3"/>
    <property type="match status" value="1"/>
</dbReference>
<name>A0A370TV23_9HELO</name>
<evidence type="ECO:0000256" key="5">
    <source>
        <dbReference type="ARBA" id="ARBA00022989"/>
    </source>
</evidence>
<evidence type="ECO:0000256" key="3">
    <source>
        <dbReference type="ARBA" id="ARBA00022507"/>
    </source>
</evidence>
<feature type="region of interest" description="Disordered" evidence="10">
    <location>
        <begin position="543"/>
        <end position="593"/>
    </location>
</feature>
<evidence type="ECO:0000256" key="11">
    <source>
        <dbReference type="SAM" id="Phobius"/>
    </source>
</evidence>
<comment type="caution">
    <text evidence="12">The sequence shown here is derived from an EMBL/GenBank/DDBJ whole genome shotgun (WGS) entry which is preliminary data.</text>
</comment>
<keyword evidence="3" id="KW-0589">Pheromone response</keyword>
<evidence type="ECO:0000256" key="8">
    <source>
        <dbReference type="ARBA" id="ARBA00023170"/>
    </source>
</evidence>
<evidence type="ECO:0008006" key="14">
    <source>
        <dbReference type="Google" id="ProtNLM"/>
    </source>
</evidence>
<feature type="transmembrane region" description="Helical" evidence="11">
    <location>
        <begin position="229"/>
        <end position="253"/>
    </location>
</feature>
<keyword evidence="9" id="KW-0807">Transducer</keyword>
<protein>
    <recommendedName>
        <fullName evidence="14">Pheromone a factor receptor</fullName>
    </recommendedName>
</protein>
<gene>
    <name evidence="12" type="ORF">BP5553_03724</name>
</gene>
<evidence type="ECO:0000256" key="2">
    <source>
        <dbReference type="ARBA" id="ARBA00011085"/>
    </source>
</evidence>
<evidence type="ECO:0000313" key="13">
    <source>
        <dbReference type="Proteomes" id="UP000254866"/>
    </source>
</evidence>
<evidence type="ECO:0000256" key="9">
    <source>
        <dbReference type="ARBA" id="ARBA00023224"/>
    </source>
</evidence>
<feature type="compositionally biased region" description="Basic and acidic residues" evidence="10">
    <location>
        <begin position="576"/>
        <end position="586"/>
    </location>
</feature>
<evidence type="ECO:0000256" key="4">
    <source>
        <dbReference type="ARBA" id="ARBA00022692"/>
    </source>
</evidence>
<keyword evidence="4 11" id="KW-0812">Transmembrane</keyword>
<dbReference type="Proteomes" id="UP000254866">
    <property type="component" value="Unassembled WGS sequence"/>
</dbReference>
<dbReference type="STRING" id="2656787.A0A370TV23"/>
<dbReference type="OrthoDB" id="2874149at2759"/>
<dbReference type="GO" id="GO:0004932">
    <property type="term" value="F:mating-type factor pheromone receptor activity"/>
    <property type="evidence" value="ECO:0007669"/>
    <property type="project" value="InterPro"/>
</dbReference>
<dbReference type="GO" id="GO:0000750">
    <property type="term" value="P:pheromone-dependent signal transduction involved in conjugation with cellular fusion"/>
    <property type="evidence" value="ECO:0007669"/>
    <property type="project" value="TreeGrafter"/>
</dbReference>
<keyword evidence="7 11" id="KW-0472">Membrane</keyword>
<reference evidence="12 13" key="1">
    <citation type="journal article" date="2018" name="IMA Fungus">
        <title>IMA Genome-F 9: Draft genome sequence of Annulohypoxylon stygium, Aspergillus mulundensis, Berkeleyomyces basicola (syn. Thielaviopsis basicola), Ceratocystis smalleyi, two Cercospora beticola strains, Coleophoma cylindrospora, Fusarium fracticaudum, Phialophora cf. hyalina, and Morchella septimelata.</title>
        <authorList>
            <person name="Wingfield B.D."/>
            <person name="Bills G.F."/>
            <person name="Dong Y."/>
            <person name="Huang W."/>
            <person name="Nel W.J."/>
            <person name="Swalarsk-Parry B.S."/>
            <person name="Vaghefi N."/>
            <person name="Wilken P.M."/>
            <person name="An Z."/>
            <person name="de Beer Z.W."/>
            <person name="De Vos L."/>
            <person name="Chen L."/>
            <person name="Duong T.A."/>
            <person name="Gao Y."/>
            <person name="Hammerbacher A."/>
            <person name="Kikkert J.R."/>
            <person name="Li Y."/>
            <person name="Li H."/>
            <person name="Li K."/>
            <person name="Li Q."/>
            <person name="Liu X."/>
            <person name="Ma X."/>
            <person name="Naidoo K."/>
            <person name="Pethybridge S.J."/>
            <person name="Sun J."/>
            <person name="Steenkamp E.T."/>
            <person name="van der Nest M.A."/>
            <person name="van Wyk S."/>
            <person name="Wingfield M.J."/>
            <person name="Xiong C."/>
            <person name="Yue Q."/>
            <person name="Zhang X."/>
        </authorList>
    </citation>
    <scope>NUCLEOTIDE SEQUENCE [LARGE SCALE GENOMIC DNA]</scope>
    <source>
        <strain evidence="12 13">BP 5553</strain>
    </source>
</reference>